<comment type="caution">
    <text evidence="1">The sequence shown here is derived from an EMBL/GenBank/DDBJ whole genome shotgun (WGS) entry which is preliminary data.</text>
</comment>
<keyword evidence="2" id="KW-1185">Reference proteome</keyword>
<sequence length="34" mass="3841">MSKIDPSRIRSKIFLATVSAGTHITQILYDHIKV</sequence>
<evidence type="ECO:0000313" key="1">
    <source>
        <dbReference type="EMBL" id="MEO3684424.1"/>
    </source>
</evidence>
<dbReference type="Proteomes" id="UP001477278">
    <property type="component" value="Unassembled WGS sequence"/>
</dbReference>
<protein>
    <submittedName>
        <fullName evidence="1">Uncharacterized protein</fullName>
    </submittedName>
</protein>
<dbReference type="EMBL" id="JBDPZN010000013">
    <property type="protein sequence ID" value="MEO3684424.1"/>
    <property type="molecule type" value="Genomic_DNA"/>
</dbReference>
<proteinExistence type="predicted"/>
<accession>A0ABV0FUA4</accession>
<dbReference type="RefSeq" id="WP_347690920.1">
    <property type="nucleotide sequence ID" value="NZ_JBDPZN010000013.1"/>
</dbReference>
<evidence type="ECO:0000313" key="2">
    <source>
        <dbReference type="Proteomes" id="UP001477278"/>
    </source>
</evidence>
<gene>
    <name evidence="1" type="ORF">ABHN84_19340</name>
</gene>
<organism evidence="1 2">
    <name type="scientific">Shewanella vesiculosa</name>
    <dbReference type="NCBI Taxonomy" id="518738"/>
    <lineage>
        <taxon>Bacteria</taxon>
        <taxon>Pseudomonadati</taxon>
        <taxon>Pseudomonadota</taxon>
        <taxon>Gammaproteobacteria</taxon>
        <taxon>Alteromonadales</taxon>
        <taxon>Shewanellaceae</taxon>
        <taxon>Shewanella</taxon>
    </lineage>
</organism>
<reference evidence="1 2" key="1">
    <citation type="submission" date="2024-05" db="EMBL/GenBank/DDBJ databases">
        <title>Genome sequencing of Marine Estuary Bacteria, Shewanella vesiculosa and S. baltica, and Pseudomonas syringae.</title>
        <authorList>
            <person name="Gurung A."/>
            <person name="Maclea K.S."/>
        </authorList>
    </citation>
    <scope>NUCLEOTIDE SEQUENCE [LARGE SCALE GENOMIC DNA]</scope>
    <source>
        <strain evidence="1 2">1A</strain>
    </source>
</reference>
<name>A0ABV0FUA4_9GAMM</name>